<dbReference type="InterPro" id="IPR034593">
    <property type="entry name" value="DgoD-like"/>
</dbReference>
<comment type="caution">
    <text evidence="9">The sequence shown here is derived from an EMBL/GenBank/DDBJ whole genome shotgun (WGS) entry which is preliminary data.</text>
</comment>
<evidence type="ECO:0000313" key="10">
    <source>
        <dbReference type="Proteomes" id="UP000240708"/>
    </source>
</evidence>
<dbReference type="Gene3D" id="3.30.390.10">
    <property type="entry name" value="Enolase-like, N-terminal domain"/>
    <property type="match status" value="1"/>
</dbReference>
<dbReference type="SFLD" id="SFLDG00180">
    <property type="entry name" value="muconate_cycloisomerase"/>
    <property type="match status" value="1"/>
</dbReference>
<feature type="binding site" evidence="6">
    <location>
        <position position="204"/>
    </location>
    <ligand>
        <name>Mg(2+)</name>
        <dbReference type="ChEBI" id="CHEBI:18420"/>
    </ligand>
</feature>
<dbReference type="InterPro" id="IPR018110">
    <property type="entry name" value="Mandel_Rmase/mucon_lact_enz_CS"/>
</dbReference>
<name>A0A2P8E1W2_9BACT</name>
<protein>
    <recommendedName>
        <fullName evidence="7">Dipeptide epimerase</fullName>
        <ecNumber evidence="7">5.1.1.-</ecNumber>
    </recommendedName>
</protein>
<dbReference type="GO" id="GO:0000287">
    <property type="term" value="F:magnesium ion binding"/>
    <property type="evidence" value="ECO:0007669"/>
    <property type="project" value="UniProtKB-ARBA"/>
</dbReference>
<reference evidence="9 10" key="1">
    <citation type="submission" date="2018-03" db="EMBL/GenBank/DDBJ databases">
        <title>Genomic Encyclopedia of Archaeal and Bacterial Type Strains, Phase II (KMG-II): from individual species to whole genera.</title>
        <authorList>
            <person name="Goeker M."/>
        </authorList>
    </citation>
    <scope>NUCLEOTIDE SEQUENCE [LARGE SCALE GENOMIC DNA]</scope>
    <source>
        <strain evidence="9 10">DSM 28057</strain>
    </source>
</reference>
<dbReference type="InterPro" id="IPR029017">
    <property type="entry name" value="Enolase-like_N"/>
</dbReference>
<evidence type="ECO:0000313" key="9">
    <source>
        <dbReference type="EMBL" id="PSL03470.1"/>
    </source>
</evidence>
<dbReference type="SUPFAM" id="SSF54826">
    <property type="entry name" value="Enolase N-terminal domain-like"/>
    <property type="match status" value="1"/>
</dbReference>
<evidence type="ECO:0000256" key="5">
    <source>
        <dbReference type="PIRSR" id="PIRSR634603-1"/>
    </source>
</evidence>
<evidence type="ECO:0000256" key="4">
    <source>
        <dbReference type="ARBA" id="ARBA00023235"/>
    </source>
</evidence>
<dbReference type="PROSITE" id="PS00909">
    <property type="entry name" value="MR_MLE_2"/>
    <property type="match status" value="1"/>
</dbReference>
<evidence type="ECO:0000256" key="1">
    <source>
        <dbReference type="ARBA" id="ARBA00008031"/>
    </source>
</evidence>
<organism evidence="9 10">
    <name type="scientific">Cecembia rubra</name>
    <dbReference type="NCBI Taxonomy" id="1485585"/>
    <lineage>
        <taxon>Bacteria</taxon>
        <taxon>Pseudomonadati</taxon>
        <taxon>Bacteroidota</taxon>
        <taxon>Cytophagia</taxon>
        <taxon>Cytophagales</taxon>
        <taxon>Cyclobacteriaceae</taxon>
        <taxon>Cecembia</taxon>
    </lineage>
</organism>
<keyword evidence="10" id="KW-1185">Reference proteome</keyword>
<dbReference type="Proteomes" id="UP000240708">
    <property type="component" value="Unassembled WGS sequence"/>
</dbReference>
<comment type="similarity">
    <text evidence="1 7">Belongs to the mandelate racemase/muconate lactonizing enzyme family.</text>
</comment>
<evidence type="ECO:0000256" key="2">
    <source>
        <dbReference type="ARBA" id="ARBA00022723"/>
    </source>
</evidence>
<dbReference type="PANTHER" id="PTHR48080">
    <property type="entry name" value="D-GALACTONATE DEHYDRATASE-RELATED"/>
    <property type="match status" value="1"/>
</dbReference>
<evidence type="ECO:0000259" key="8">
    <source>
        <dbReference type="SMART" id="SM00922"/>
    </source>
</evidence>
<dbReference type="PANTHER" id="PTHR48080:SF3">
    <property type="entry name" value="ENOLASE SUPERFAMILY MEMBER DDB_G0284701"/>
    <property type="match status" value="1"/>
</dbReference>
<dbReference type="InterPro" id="IPR036849">
    <property type="entry name" value="Enolase-like_C_sf"/>
</dbReference>
<feature type="active site" description="Proton acceptor; specific for (R)-substrate epimerization" evidence="5">
    <location>
        <position position="154"/>
    </location>
</feature>
<dbReference type="Pfam" id="PF02746">
    <property type="entry name" value="MR_MLE_N"/>
    <property type="match status" value="1"/>
</dbReference>
<dbReference type="GO" id="GO:0009063">
    <property type="term" value="P:amino acid catabolic process"/>
    <property type="evidence" value="ECO:0007669"/>
    <property type="project" value="InterPro"/>
</dbReference>
<dbReference type="SMART" id="SM00922">
    <property type="entry name" value="MR_MLE"/>
    <property type="match status" value="1"/>
</dbReference>
<dbReference type="InterPro" id="IPR029065">
    <property type="entry name" value="Enolase_C-like"/>
</dbReference>
<dbReference type="EMBL" id="PYGF01000007">
    <property type="protein sequence ID" value="PSL03470.1"/>
    <property type="molecule type" value="Genomic_DNA"/>
</dbReference>
<dbReference type="GO" id="GO:0016855">
    <property type="term" value="F:racemase and epimerase activity, acting on amino acids and derivatives"/>
    <property type="evidence" value="ECO:0007669"/>
    <property type="project" value="UniProtKB-UniRule"/>
</dbReference>
<dbReference type="InterPro" id="IPR013341">
    <property type="entry name" value="Mandelate_racemase_N_dom"/>
</dbReference>
<dbReference type="AlphaFoldDB" id="A0A2P8E1W2"/>
<proteinExistence type="inferred from homology"/>
<evidence type="ECO:0000256" key="7">
    <source>
        <dbReference type="RuleBase" id="RU366006"/>
    </source>
</evidence>
<feature type="active site" description="Proton acceptor; specific for (S)-substrate epimerization" evidence="5">
    <location>
        <position position="251"/>
    </location>
</feature>
<accession>A0A2P8E1W2</accession>
<dbReference type="SFLD" id="SFLDS00001">
    <property type="entry name" value="Enolase"/>
    <property type="match status" value="1"/>
</dbReference>
<evidence type="ECO:0000256" key="3">
    <source>
        <dbReference type="ARBA" id="ARBA00022842"/>
    </source>
</evidence>
<dbReference type="SUPFAM" id="SSF51604">
    <property type="entry name" value="Enolase C-terminal domain-like"/>
    <property type="match status" value="1"/>
</dbReference>
<dbReference type="CDD" id="cd03319">
    <property type="entry name" value="L-Ala-DL-Glu_epimerase"/>
    <property type="match status" value="1"/>
</dbReference>
<dbReference type="RefSeq" id="WP_106567847.1">
    <property type="nucleotide sequence ID" value="NZ_PYGF01000007.1"/>
</dbReference>
<keyword evidence="4 7" id="KW-0413">Isomerase</keyword>
<comment type="cofactor">
    <cofactor evidence="6 7">
        <name>Mg(2+)</name>
        <dbReference type="ChEBI" id="CHEBI:18420"/>
    </cofactor>
    <text evidence="6 7">Binds 1 Mg(2+) ion per subunit.</text>
</comment>
<dbReference type="InterPro" id="IPR034603">
    <property type="entry name" value="Dipeptide_epimerase"/>
</dbReference>
<feature type="domain" description="Mandelate racemase/muconate lactonizing enzyme C-terminal" evidence="8">
    <location>
        <begin position="136"/>
        <end position="225"/>
    </location>
</feature>
<keyword evidence="2 6" id="KW-0479">Metal-binding</keyword>
<keyword evidence="3 6" id="KW-0460">Magnesium</keyword>
<sequence>MKLSFSVLDLPLKHTFTIAHQSRDVQDTIIVKLEENGYFGLGETTTNPFYGMTAENICNKLESATDLVEKGGWHSPEELWDLGKGIFEDNPFAQCALDMAAWDIFTKKQGKKLYEYLGLNPKNIPLTNFTIGIDSIEKMVAKMKEVDWPLYKIKLGTEHDLEIIRELRKHTSSTFRIDANCAWTAEQAIRYSEELAKLNVEFMEQPLGKDDLEGMKEVYQYSKLPVIADESCIVESDVKKCHGLFHGINVKLVKAGGITPGLRMIHEAKSLGMKTMVGCMTESSVGITAIAHIAPLLDYVDMDGAMLLSKDIAIGVEISPGEVRFPESKGIGAVLLDKLCRMKGDE</sequence>
<dbReference type="Pfam" id="PF13378">
    <property type="entry name" value="MR_MLE_C"/>
    <property type="match status" value="1"/>
</dbReference>
<dbReference type="Gene3D" id="3.20.20.120">
    <property type="entry name" value="Enolase-like C-terminal domain"/>
    <property type="match status" value="1"/>
</dbReference>
<feature type="binding site" evidence="6">
    <location>
        <position position="229"/>
    </location>
    <ligand>
        <name>Mg(2+)</name>
        <dbReference type="ChEBI" id="CHEBI:18420"/>
    </ligand>
</feature>
<gene>
    <name evidence="9" type="ORF">CLV48_107188</name>
</gene>
<evidence type="ECO:0000256" key="6">
    <source>
        <dbReference type="PIRSR" id="PIRSR634603-3"/>
    </source>
</evidence>
<dbReference type="InterPro" id="IPR013342">
    <property type="entry name" value="Mandelate_racemase_C"/>
</dbReference>
<dbReference type="OrthoDB" id="9775391at2"/>
<dbReference type="EC" id="5.1.1.-" evidence="7"/>
<feature type="binding site" evidence="6">
    <location>
        <position position="178"/>
    </location>
    <ligand>
        <name>Mg(2+)</name>
        <dbReference type="ChEBI" id="CHEBI:18420"/>
    </ligand>
</feature>